<gene>
    <name evidence="7" type="ORF">EI167_16675</name>
</gene>
<feature type="transmembrane region" description="Helical" evidence="6">
    <location>
        <begin position="96"/>
        <end position="112"/>
    </location>
</feature>
<reference evidence="7 8" key="1">
    <citation type="submission" date="2020-07" db="EMBL/GenBank/DDBJ databases">
        <title>Halophilic bacteria isolated from french cheeses.</title>
        <authorList>
            <person name="Kothe C.I."/>
            <person name="Farah-Kraiem B."/>
            <person name="Renault P."/>
            <person name="Dridi B."/>
        </authorList>
    </citation>
    <scope>NUCLEOTIDE SEQUENCE [LARGE SCALE GENOMIC DNA]</scope>
    <source>
        <strain evidence="7 8">FME14</strain>
    </source>
</reference>
<dbReference type="Pfam" id="PF01169">
    <property type="entry name" value="GDT1"/>
    <property type="match status" value="2"/>
</dbReference>
<feature type="transmembrane region" description="Helical" evidence="6">
    <location>
        <begin position="67"/>
        <end position="84"/>
    </location>
</feature>
<feature type="transmembrane region" description="Helical" evidence="6">
    <location>
        <begin position="36"/>
        <end position="55"/>
    </location>
</feature>
<evidence type="ECO:0000313" key="7">
    <source>
        <dbReference type="EMBL" id="MBE0459045.1"/>
    </source>
</evidence>
<evidence type="ECO:0000256" key="2">
    <source>
        <dbReference type="ARBA" id="ARBA00009190"/>
    </source>
</evidence>
<evidence type="ECO:0000256" key="3">
    <source>
        <dbReference type="ARBA" id="ARBA00022692"/>
    </source>
</evidence>
<feature type="transmembrane region" description="Helical" evidence="6">
    <location>
        <begin position="132"/>
        <end position="154"/>
    </location>
</feature>
<accession>A0ABR9FQH2</accession>
<dbReference type="Proteomes" id="UP000707245">
    <property type="component" value="Unassembled WGS sequence"/>
</dbReference>
<dbReference type="PANTHER" id="PTHR12608">
    <property type="entry name" value="TRANSMEMBRANE PROTEIN HTP-1 RELATED"/>
    <property type="match status" value="1"/>
</dbReference>
<dbReference type="InterPro" id="IPR001727">
    <property type="entry name" value="GDT1-like"/>
</dbReference>
<keyword evidence="4 6" id="KW-1133">Transmembrane helix</keyword>
<evidence type="ECO:0000256" key="1">
    <source>
        <dbReference type="ARBA" id="ARBA00004141"/>
    </source>
</evidence>
<comment type="similarity">
    <text evidence="2 6">Belongs to the GDT1 family.</text>
</comment>
<feature type="transmembrane region" description="Helical" evidence="6">
    <location>
        <begin position="166"/>
        <end position="183"/>
    </location>
</feature>
<evidence type="ECO:0000256" key="5">
    <source>
        <dbReference type="ARBA" id="ARBA00023136"/>
    </source>
</evidence>
<keyword evidence="5 6" id="KW-0472">Membrane</keyword>
<sequence length="185" mass="19928">MDTFITSTVTVALAEIGDKTQLLSLLLAARFANKTALILGILVATIINHGLSAWLGDYLAGSFTSEYLPWIVNSCFIIVGLWLLIPDKDEEVSNKYDQYGAFLVALVLFFIAEIGDKTQIATVLLGAQYQSVLWVTIGTTVGMLLANVPVIFAGNALLKRIPLAKVRMLAALVFVALGCYGLVTS</sequence>
<evidence type="ECO:0000256" key="6">
    <source>
        <dbReference type="RuleBase" id="RU365102"/>
    </source>
</evidence>
<proteinExistence type="inferred from homology"/>
<evidence type="ECO:0000256" key="4">
    <source>
        <dbReference type="ARBA" id="ARBA00022989"/>
    </source>
</evidence>
<dbReference type="RefSeq" id="WP_192542548.1">
    <property type="nucleotide sequence ID" value="NZ_CAXYBX010000002.1"/>
</dbReference>
<dbReference type="PANTHER" id="PTHR12608:SF1">
    <property type="entry name" value="TRANSMEMBRANE PROTEIN 165"/>
    <property type="match status" value="1"/>
</dbReference>
<comment type="subcellular location">
    <subcellularLocation>
        <location evidence="1 6">Membrane</location>
        <topology evidence="1 6">Multi-pass membrane protein</topology>
    </subcellularLocation>
</comment>
<dbReference type="EMBL" id="RRZA01000061">
    <property type="protein sequence ID" value="MBE0459045.1"/>
    <property type="molecule type" value="Genomic_DNA"/>
</dbReference>
<protein>
    <recommendedName>
        <fullName evidence="6">GDT1 family protein</fullName>
    </recommendedName>
</protein>
<organism evidence="7 8">
    <name type="scientific">Pseudoalteromonas prydzensis</name>
    <dbReference type="NCBI Taxonomy" id="182141"/>
    <lineage>
        <taxon>Bacteria</taxon>
        <taxon>Pseudomonadati</taxon>
        <taxon>Pseudomonadota</taxon>
        <taxon>Gammaproteobacteria</taxon>
        <taxon>Alteromonadales</taxon>
        <taxon>Pseudoalteromonadaceae</taxon>
        <taxon>Pseudoalteromonas</taxon>
    </lineage>
</organism>
<evidence type="ECO:0000313" key="8">
    <source>
        <dbReference type="Proteomes" id="UP000707245"/>
    </source>
</evidence>
<name>A0ABR9FQH2_9GAMM</name>
<keyword evidence="3 6" id="KW-0812">Transmembrane</keyword>
<keyword evidence="8" id="KW-1185">Reference proteome</keyword>
<comment type="caution">
    <text evidence="7">The sequence shown here is derived from an EMBL/GenBank/DDBJ whole genome shotgun (WGS) entry which is preliminary data.</text>
</comment>